<dbReference type="InterPro" id="IPR018490">
    <property type="entry name" value="cNMP-bd_dom_sf"/>
</dbReference>
<dbReference type="OrthoDB" id="9152738at2"/>
<sequence>MSLTSAFLPWFALKLSRSMRGVINNLGHRTVFMRGERIYESPGFFQKLMLVERGVVAKALLDPFHKDPLLISLSGPGAFCGSYETLFLQDRMQRRHWCMTTTEVVVANADLLLRICDQNPSWQRELSHYSSICAVSDRLGLLVTHSATVEERLAIFLVANSISANQDFQDLLREGVVEWVALSVIPSLRVAASVINTSPEQIREVLRQWLKEDRIRYLSHKVLVSRELLSGSWQKIQPILQTANVYEAEALRTSLPVRDLELPR</sequence>
<dbReference type="SUPFAM" id="SSF51206">
    <property type="entry name" value="cAMP-binding domain-like"/>
    <property type="match status" value="1"/>
</dbReference>
<name>A0A6I1F007_9BURK</name>
<reference evidence="1 2" key="1">
    <citation type="submission" date="2019-10" db="EMBL/GenBank/DDBJ databases">
        <title>Genome diversity of Sutterella seckii.</title>
        <authorList>
            <person name="Chaplin A.V."/>
            <person name="Sokolova S.R."/>
            <person name="Mosin K.A."/>
            <person name="Ivanova E.L."/>
            <person name="Kochetkova T.O."/>
            <person name="Goltsov A.Y."/>
            <person name="Trofimov D.Y."/>
            <person name="Efimov B.A."/>
        </authorList>
    </citation>
    <scope>NUCLEOTIDE SEQUENCE [LARGE SCALE GENOMIC DNA]</scope>
    <source>
        <strain evidence="1 2">ASD393</strain>
    </source>
</reference>
<dbReference type="InterPro" id="IPR014710">
    <property type="entry name" value="RmlC-like_jellyroll"/>
</dbReference>
<gene>
    <name evidence="1" type="ORF">GBM95_00080</name>
</gene>
<accession>A0A6I1F007</accession>
<comment type="caution">
    <text evidence="1">The sequence shown here is derived from an EMBL/GenBank/DDBJ whole genome shotgun (WGS) entry which is preliminary data.</text>
</comment>
<dbReference type="Proteomes" id="UP000430564">
    <property type="component" value="Unassembled WGS sequence"/>
</dbReference>
<protein>
    <submittedName>
        <fullName evidence="1">Crp/Fnr family transcriptional regulator</fullName>
    </submittedName>
</protein>
<proteinExistence type="predicted"/>
<dbReference type="RefSeq" id="WP_152157216.1">
    <property type="nucleotide sequence ID" value="NZ_WEHX01000001.1"/>
</dbReference>
<dbReference type="EMBL" id="WEHX01000001">
    <property type="protein sequence ID" value="KAB7663280.1"/>
    <property type="molecule type" value="Genomic_DNA"/>
</dbReference>
<organism evidence="1 2">
    <name type="scientific">Sutterella seckii</name>
    <dbReference type="NCBI Taxonomy" id="1944635"/>
    <lineage>
        <taxon>Bacteria</taxon>
        <taxon>Pseudomonadati</taxon>
        <taxon>Pseudomonadota</taxon>
        <taxon>Betaproteobacteria</taxon>
        <taxon>Burkholderiales</taxon>
        <taxon>Sutterellaceae</taxon>
        <taxon>Sutterella</taxon>
    </lineage>
</organism>
<dbReference type="Gene3D" id="2.60.120.10">
    <property type="entry name" value="Jelly Rolls"/>
    <property type="match status" value="1"/>
</dbReference>
<dbReference type="AlphaFoldDB" id="A0A6I1F007"/>
<evidence type="ECO:0000313" key="2">
    <source>
        <dbReference type="Proteomes" id="UP000430564"/>
    </source>
</evidence>
<evidence type="ECO:0000313" key="1">
    <source>
        <dbReference type="EMBL" id="KAB7663280.1"/>
    </source>
</evidence>